<dbReference type="GO" id="GO:0005777">
    <property type="term" value="C:peroxisome"/>
    <property type="evidence" value="ECO:0007669"/>
    <property type="project" value="TreeGrafter"/>
</dbReference>
<dbReference type="Pfam" id="PF06628">
    <property type="entry name" value="Catalase-rel"/>
    <property type="match status" value="1"/>
</dbReference>
<dbReference type="InterPro" id="IPR024711">
    <property type="entry name" value="Catalase_clade1/3"/>
</dbReference>
<dbReference type="InterPro" id="IPR018028">
    <property type="entry name" value="Catalase"/>
</dbReference>
<feature type="region of interest" description="Disordered" evidence="9">
    <location>
        <begin position="551"/>
        <end position="572"/>
    </location>
</feature>
<dbReference type="PROSITE" id="PS51402">
    <property type="entry name" value="CATALASE_3"/>
    <property type="match status" value="1"/>
</dbReference>
<evidence type="ECO:0000256" key="7">
    <source>
        <dbReference type="ARBA" id="ARBA00023324"/>
    </source>
</evidence>
<keyword evidence="6 8" id="KW-0408">Iron</keyword>
<dbReference type="PANTHER" id="PTHR11465">
    <property type="entry name" value="CATALASE"/>
    <property type="match status" value="1"/>
</dbReference>
<feature type="domain" description="Catalase core" evidence="10">
    <location>
        <begin position="17"/>
        <end position="411"/>
    </location>
</feature>
<comment type="cofactor">
    <cofactor evidence="8">
        <name>heme</name>
        <dbReference type="ChEBI" id="CHEBI:30413"/>
    </cofactor>
</comment>
<keyword evidence="12" id="KW-1185">Reference proteome</keyword>
<dbReference type="SUPFAM" id="SSF56634">
    <property type="entry name" value="Heme-dependent catalase-like"/>
    <property type="match status" value="1"/>
</dbReference>
<keyword evidence="5" id="KW-0560">Oxidoreductase</keyword>
<dbReference type="PANTHER" id="PTHR11465:SF9">
    <property type="entry name" value="CATALASE"/>
    <property type="match status" value="1"/>
</dbReference>
<dbReference type="PIRSF" id="PIRSF038928">
    <property type="entry name" value="Catalase_clade1-3"/>
    <property type="match status" value="1"/>
</dbReference>
<sequence length="572" mass="64067">MQDQYTNIVKMTNYPFTTSNGAPVKIPDQSQRIGNQHRGTNLIQDIHLLELIQHVTKERVPERLVHARGSGAHGFFEVTDPWIADVTSAAFLTQVGKKTPLFFRGSTTGGASGSAETVRDTRGFGFKLYTEEGNLDWAFLSTPIFSIRDGIKFPSLIHATKKNPRTNLPDANMFWDFFTNNPESAHFLSMLFTDRATPKAYQNSDIWSINTYRFTKNDGSFVYCRITMKPVLGIATFDAHQAQEKAGADAEFHSRELFEAIEKAQSNPDEFPFPEWEVFAQIVTPEDLLTLSVNIFDATKTIPQSEVPLQKFGKVVLNKNPDNFFAEVEQAAFSPTNVVPGWALSPDPILQTRALAYPDTQRYRIGVNFAQLPVNKPTTKVFNPLMRDGFCTTENLGSTPNYYPSSFLTIGTAPQFPQPDQEFYQGTVVQFALPITDEDFAQPRNFVENVLTPQEQDALVLNVAKSLADASIESVRTRAIEEIWKRISQFIGNRIADETARELIRREQGMNISKLASLDIQPPKKNRRVFSAHNEGIFSHLPHVESRAAAGTRKLTGNNGIKATNGTNGVRH</sequence>
<keyword evidence="2" id="KW-0575">Peroxidase</keyword>
<evidence type="ECO:0000256" key="3">
    <source>
        <dbReference type="ARBA" id="ARBA00022617"/>
    </source>
</evidence>
<comment type="caution">
    <text evidence="11">The sequence shown here is derived from an EMBL/GenBank/DDBJ whole genome shotgun (WGS) entry which is preliminary data.</text>
</comment>
<gene>
    <name evidence="11" type="ORF">MKZ38_008347</name>
</gene>
<dbReference type="Proteomes" id="UP001201980">
    <property type="component" value="Unassembled WGS sequence"/>
</dbReference>
<dbReference type="PRINTS" id="PR00067">
    <property type="entry name" value="CATALASE"/>
</dbReference>
<dbReference type="Pfam" id="PF00199">
    <property type="entry name" value="Catalase"/>
    <property type="match status" value="1"/>
</dbReference>
<dbReference type="GO" id="GO:0020037">
    <property type="term" value="F:heme binding"/>
    <property type="evidence" value="ECO:0007669"/>
    <property type="project" value="InterPro"/>
</dbReference>
<dbReference type="GO" id="GO:0042744">
    <property type="term" value="P:hydrogen peroxide catabolic process"/>
    <property type="evidence" value="ECO:0007669"/>
    <property type="project" value="UniProtKB-KW"/>
</dbReference>
<evidence type="ECO:0000313" key="11">
    <source>
        <dbReference type="EMBL" id="KAJ2904288.1"/>
    </source>
</evidence>
<dbReference type="AlphaFoldDB" id="A0AAD5RVD1"/>
<keyword evidence="3 8" id="KW-0349">Heme</keyword>
<accession>A0AAD5RVD1</accession>
<dbReference type="GO" id="GO:0005739">
    <property type="term" value="C:mitochondrion"/>
    <property type="evidence" value="ECO:0007669"/>
    <property type="project" value="TreeGrafter"/>
</dbReference>
<feature type="compositionally biased region" description="Polar residues" evidence="9">
    <location>
        <begin position="555"/>
        <end position="572"/>
    </location>
</feature>
<dbReference type="Gene3D" id="2.40.180.10">
    <property type="entry name" value="Catalase core domain"/>
    <property type="match status" value="1"/>
</dbReference>
<dbReference type="InterPro" id="IPR011614">
    <property type="entry name" value="Catalase_core"/>
</dbReference>
<protein>
    <recommendedName>
        <fullName evidence="10">Catalase core domain-containing protein</fullName>
    </recommendedName>
</protein>
<reference evidence="11" key="1">
    <citation type="submission" date="2022-07" db="EMBL/GenBank/DDBJ databases">
        <title>Draft genome sequence of Zalerion maritima ATCC 34329, a (micro)plastics degrading marine fungus.</title>
        <authorList>
            <person name="Paco A."/>
            <person name="Goncalves M.F.M."/>
            <person name="Rocha-Santos T.A.P."/>
            <person name="Alves A."/>
        </authorList>
    </citation>
    <scope>NUCLEOTIDE SEQUENCE</scope>
    <source>
        <strain evidence="11">ATCC 34329</strain>
    </source>
</reference>
<evidence type="ECO:0000256" key="8">
    <source>
        <dbReference type="PIRSR" id="PIRSR038928-2"/>
    </source>
</evidence>
<dbReference type="InterPro" id="IPR020835">
    <property type="entry name" value="Catalase_sf"/>
</dbReference>
<dbReference type="InterPro" id="IPR010582">
    <property type="entry name" value="Catalase_immune_responsive"/>
</dbReference>
<keyword evidence="4 8" id="KW-0479">Metal-binding</keyword>
<evidence type="ECO:0000256" key="2">
    <source>
        <dbReference type="ARBA" id="ARBA00022559"/>
    </source>
</evidence>
<evidence type="ECO:0000313" key="12">
    <source>
        <dbReference type="Proteomes" id="UP001201980"/>
    </source>
</evidence>
<evidence type="ECO:0000256" key="1">
    <source>
        <dbReference type="ARBA" id="ARBA00005329"/>
    </source>
</evidence>
<keyword evidence="7" id="KW-0376">Hydrogen peroxide</keyword>
<dbReference type="GO" id="GO:0042542">
    <property type="term" value="P:response to hydrogen peroxide"/>
    <property type="evidence" value="ECO:0007669"/>
    <property type="project" value="TreeGrafter"/>
</dbReference>
<dbReference type="EMBL" id="JAKWBI020000057">
    <property type="protein sequence ID" value="KAJ2904288.1"/>
    <property type="molecule type" value="Genomic_DNA"/>
</dbReference>
<feature type="binding site" description="axial binding residue" evidence="8">
    <location>
        <position position="357"/>
    </location>
    <ligand>
        <name>heme</name>
        <dbReference type="ChEBI" id="CHEBI:30413"/>
    </ligand>
    <ligandPart>
        <name>Fe</name>
        <dbReference type="ChEBI" id="CHEBI:18248"/>
    </ligandPart>
</feature>
<comment type="similarity">
    <text evidence="1">Belongs to the catalase family.</text>
</comment>
<dbReference type="SMART" id="SM01060">
    <property type="entry name" value="Catalase"/>
    <property type="match status" value="1"/>
</dbReference>
<evidence type="ECO:0000256" key="4">
    <source>
        <dbReference type="ARBA" id="ARBA00022723"/>
    </source>
</evidence>
<name>A0AAD5RVD1_9PEZI</name>
<proteinExistence type="inferred from homology"/>
<dbReference type="GO" id="GO:0004096">
    <property type="term" value="F:catalase activity"/>
    <property type="evidence" value="ECO:0007669"/>
    <property type="project" value="UniProtKB-EC"/>
</dbReference>
<evidence type="ECO:0000256" key="9">
    <source>
        <dbReference type="SAM" id="MobiDB-lite"/>
    </source>
</evidence>
<evidence type="ECO:0000259" key="10">
    <source>
        <dbReference type="SMART" id="SM01060"/>
    </source>
</evidence>
<organism evidence="11 12">
    <name type="scientific">Zalerion maritima</name>
    <dbReference type="NCBI Taxonomy" id="339359"/>
    <lineage>
        <taxon>Eukaryota</taxon>
        <taxon>Fungi</taxon>
        <taxon>Dikarya</taxon>
        <taxon>Ascomycota</taxon>
        <taxon>Pezizomycotina</taxon>
        <taxon>Sordariomycetes</taxon>
        <taxon>Lulworthiomycetidae</taxon>
        <taxon>Lulworthiales</taxon>
        <taxon>Lulworthiaceae</taxon>
        <taxon>Zalerion</taxon>
    </lineage>
</organism>
<evidence type="ECO:0000256" key="5">
    <source>
        <dbReference type="ARBA" id="ARBA00023002"/>
    </source>
</evidence>
<dbReference type="GO" id="GO:0046872">
    <property type="term" value="F:metal ion binding"/>
    <property type="evidence" value="ECO:0007669"/>
    <property type="project" value="UniProtKB-KW"/>
</dbReference>
<evidence type="ECO:0000256" key="6">
    <source>
        <dbReference type="ARBA" id="ARBA00023004"/>
    </source>
</evidence>